<dbReference type="Pfam" id="PF00675">
    <property type="entry name" value="Peptidase_M16"/>
    <property type="match status" value="1"/>
</dbReference>
<feature type="domain" description="Peptidase M16 C-terminal" evidence="2">
    <location>
        <begin position="246"/>
        <end position="411"/>
    </location>
</feature>
<proteinExistence type="predicted"/>
<dbReference type="SUPFAM" id="SSF63411">
    <property type="entry name" value="LuxS/MPP-like metallohydrolase"/>
    <property type="match status" value="2"/>
</dbReference>
<dbReference type="Gene3D" id="3.30.830.10">
    <property type="entry name" value="Metalloenzyme, LuxS/M16 peptidase-like"/>
    <property type="match status" value="2"/>
</dbReference>
<reference evidence="3 4" key="1">
    <citation type="submission" date="2018-03" db="EMBL/GenBank/DDBJ databases">
        <title>Draft Genome Sequences of the Obligatory Marine Myxobacteria Enhygromyxa salina SWB007.</title>
        <authorList>
            <person name="Poehlein A."/>
            <person name="Moghaddam J.A."/>
            <person name="Harms H."/>
            <person name="Alanjari M."/>
            <person name="Koenig G.M."/>
            <person name="Daniel R."/>
            <person name="Schaeberle T.F."/>
        </authorList>
    </citation>
    <scope>NUCLEOTIDE SEQUENCE [LARGE SCALE GENOMIC DNA]</scope>
    <source>
        <strain evidence="3 4">SWB007</strain>
    </source>
</reference>
<evidence type="ECO:0000259" key="2">
    <source>
        <dbReference type="Pfam" id="PF05193"/>
    </source>
</evidence>
<dbReference type="EMBL" id="PVNL01000083">
    <property type="protein sequence ID" value="PRQ06172.1"/>
    <property type="molecule type" value="Genomic_DNA"/>
</dbReference>
<dbReference type="AlphaFoldDB" id="A0A2S9YM74"/>
<organism evidence="3 4">
    <name type="scientific">Enhygromyxa salina</name>
    <dbReference type="NCBI Taxonomy" id="215803"/>
    <lineage>
        <taxon>Bacteria</taxon>
        <taxon>Pseudomonadati</taxon>
        <taxon>Myxococcota</taxon>
        <taxon>Polyangia</taxon>
        <taxon>Nannocystales</taxon>
        <taxon>Nannocystaceae</taxon>
        <taxon>Enhygromyxa</taxon>
    </lineage>
</organism>
<dbReference type="PANTHER" id="PTHR11851:SF224">
    <property type="entry name" value="PROCESSING PROTEASE"/>
    <property type="match status" value="1"/>
</dbReference>
<gene>
    <name evidence="3" type="ORF">ENSA7_42060</name>
</gene>
<dbReference type="RefSeq" id="WP_181233964.1">
    <property type="nucleotide sequence ID" value="NZ_PVNL01000083.1"/>
</dbReference>
<dbReference type="InterPro" id="IPR050361">
    <property type="entry name" value="MPP/UQCRC_Complex"/>
</dbReference>
<feature type="domain" description="Peptidase M16 N-terminal" evidence="1">
    <location>
        <begin position="90"/>
        <end position="212"/>
    </location>
</feature>
<dbReference type="Pfam" id="PF05193">
    <property type="entry name" value="Peptidase_M16_C"/>
    <property type="match status" value="1"/>
</dbReference>
<dbReference type="PANTHER" id="PTHR11851">
    <property type="entry name" value="METALLOPROTEASE"/>
    <property type="match status" value="1"/>
</dbReference>
<dbReference type="Proteomes" id="UP000238823">
    <property type="component" value="Unassembled WGS sequence"/>
</dbReference>
<comment type="caution">
    <text evidence="3">The sequence shown here is derived from an EMBL/GenBank/DDBJ whole genome shotgun (WGS) entry which is preliminary data.</text>
</comment>
<accession>A0A2S9YM74</accession>
<sequence>MKSSVITRSGGLWGLALLTVGLLVGACERGEVTVDPDTTSVDVAVADPAPSWPDEAFRAQRPTPKPIKNVEIPKVETFELANGVEVFLVQQQTLPTVLMYMEWDTGEINDPKGKTGMSALCSSLVGEATKNKDKEAFAAAQDDHAVSVGIRAGSELTSLNLRALKRELGPALDLAAEMLFEPGMRQSDFDRLQDQRKARIAQSKGSAASIAHRIFPSLIWGNKHAYAKIETEASLDKVSLSDCQAWVKRLKPDGARLWVVGKITQDELRTEFDARFGSWKGKAPKPAKLGTTKPASATIFFVHVPGSAQSEVLIGHPGPARDTPDYEATQLMAMILGGSFSSRINMNLREDKGWSYGARGGFSYSRGGSSFAASSSVRTDVTGLAVLEIAKEIERMRGGAPTPEELRREQEGALLAMPAEFATATKTLFSMRGLDYHGLPLDWHVGHQERLRAADTAAVHAAAQAHLQATDQVVLVVGDGAVVLESLEKIAEDAVFGGGGIQYLDPDGNPIARPDFPAADTK</sequence>
<name>A0A2S9YM74_9BACT</name>
<dbReference type="InterPro" id="IPR011765">
    <property type="entry name" value="Pept_M16_N"/>
</dbReference>
<evidence type="ECO:0000313" key="4">
    <source>
        <dbReference type="Proteomes" id="UP000238823"/>
    </source>
</evidence>
<dbReference type="PROSITE" id="PS51257">
    <property type="entry name" value="PROKAR_LIPOPROTEIN"/>
    <property type="match status" value="1"/>
</dbReference>
<evidence type="ECO:0000259" key="1">
    <source>
        <dbReference type="Pfam" id="PF00675"/>
    </source>
</evidence>
<dbReference type="InterPro" id="IPR011249">
    <property type="entry name" value="Metalloenz_LuxS/M16"/>
</dbReference>
<protein>
    <submittedName>
        <fullName evidence="3">Peptidase M16 inactive domain protein</fullName>
    </submittedName>
</protein>
<dbReference type="InterPro" id="IPR007863">
    <property type="entry name" value="Peptidase_M16_C"/>
</dbReference>
<evidence type="ECO:0000313" key="3">
    <source>
        <dbReference type="EMBL" id="PRQ06172.1"/>
    </source>
</evidence>
<dbReference type="GO" id="GO:0046872">
    <property type="term" value="F:metal ion binding"/>
    <property type="evidence" value="ECO:0007669"/>
    <property type="project" value="InterPro"/>
</dbReference>